<organism evidence="2 3">
    <name type="scientific">Thecamonas trahens ATCC 50062</name>
    <dbReference type="NCBI Taxonomy" id="461836"/>
    <lineage>
        <taxon>Eukaryota</taxon>
        <taxon>Apusozoa</taxon>
        <taxon>Apusomonadida</taxon>
        <taxon>Apusomonadidae</taxon>
        <taxon>Thecamonas</taxon>
    </lineage>
</organism>
<reference evidence="2 3" key="1">
    <citation type="submission" date="2010-05" db="EMBL/GenBank/DDBJ databases">
        <title>The Genome Sequence of Thecamonas trahens ATCC 50062.</title>
        <authorList>
            <consortium name="The Broad Institute Genome Sequencing Platform"/>
            <person name="Russ C."/>
            <person name="Cuomo C."/>
            <person name="Shea T."/>
            <person name="Young S.K."/>
            <person name="Zeng Q."/>
            <person name="Koehrsen M."/>
            <person name="Haas B."/>
            <person name="Borodovsky M."/>
            <person name="Guigo R."/>
            <person name="Alvarado L."/>
            <person name="Berlin A."/>
            <person name="Bochicchio J."/>
            <person name="Borenstein D."/>
            <person name="Chapman S."/>
            <person name="Chen Z."/>
            <person name="Freedman E."/>
            <person name="Gellesch M."/>
            <person name="Goldberg J."/>
            <person name="Griggs A."/>
            <person name="Gujja S."/>
            <person name="Heilman E."/>
            <person name="Heiman D."/>
            <person name="Hepburn T."/>
            <person name="Howarth C."/>
            <person name="Jen D."/>
            <person name="Larson L."/>
            <person name="Mehta T."/>
            <person name="Park D."/>
            <person name="Pearson M."/>
            <person name="Roberts A."/>
            <person name="Saif S."/>
            <person name="Shenoy N."/>
            <person name="Sisk P."/>
            <person name="Stolte C."/>
            <person name="Sykes S."/>
            <person name="Thomson T."/>
            <person name="Walk T."/>
            <person name="White J."/>
            <person name="Yandava C."/>
            <person name="Burger G."/>
            <person name="Gray M.W."/>
            <person name="Holland P.W.H."/>
            <person name="King N."/>
            <person name="Lang F.B.F."/>
            <person name="Roger A.J."/>
            <person name="Ruiz-Trillo I."/>
            <person name="Lander E."/>
            <person name="Nusbaum C."/>
        </authorList>
    </citation>
    <scope>NUCLEOTIDE SEQUENCE [LARGE SCALE GENOMIC DNA]</scope>
    <source>
        <strain evidence="2 3">ATCC 50062</strain>
    </source>
</reference>
<dbReference type="AlphaFoldDB" id="A0A0L0D900"/>
<dbReference type="GO" id="GO:0000175">
    <property type="term" value="F:3'-5'-RNA exonuclease activity"/>
    <property type="evidence" value="ECO:0007669"/>
    <property type="project" value="TreeGrafter"/>
</dbReference>
<dbReference type="PANTHER" id="PTHR12121">
    <property type="entry name" value="CARBON CATABOLITE REPRESSOR PROTEIN 4"/>
    <property type="match status" value="1"/>
</dbReference>
<dbReference type="PANTHER" id="PTHR12121:SF37">
    <property type="entry name" value="2',5'-PHOSPHODIESTERASE 12"/>
    <property type="match status" value="1"/>
</dbReference>
<gene>
    <name evidence="2" type="ORF">AMSG_00482</name>
</gene>
<dbReference type="GO" id="GO:0005739">
    <property type="term" value="C:mitochondrion"/>
    <property type="evidence" value="ECO:0007669"/>
    <property type="project" value="TreeGrafter"/>
</dbReference>
<dbReference type="OrthoDB" id="10253982at2759"/>
<name>A0A0L0D900_THETB</name>
<evidence type="ECO:0000313" key="2">
    <source>
        <dbReference type="EMBL" id="KNC48705.1"/>
    </source>
</evidence>
<proteinExistence type="predicted"/>
<dbReference type="SUPFAM" id="SSF56219">
    <property type="entry name" value="DNase I-like"/>
    <property type="match status" value="1"/>
</dbReference>
<dbReference type="Gene3D" id="3.60.10.10">
    <property type="entry name" value="Endonuclease/exonuclease/phosphatase"/>
    <property type="match status" value="1"/>
</dbReference>
<evidence type="ECO:0000313" key="3">
    <source>
        <dbReference type="Proteomes" id="UP000054408"/>
    </source>
</evidence>
<protein>
    <recommendedName>
        <fullName evidence="1">Endonuclease/exonuclease/phosphatase domain-containing protein</fullName>
    </recommendedName>
</protein>
<accession>A0A0L0D900</accession>
<evidence type="ECO:0000259" key="1">
    <source>
        <dbReference type="Pfam" id="PF03372"/>
    </source>
</evidence>
<dbReference type="InterPro" id="IPR050410">
    <property type="entry name" value="CCR4/nocturin_mRNA_transcr"/>
</dbReference>
<dbReference type="GeneID" id="25560290"/>
<sequence>MALPSHNIRIVSFNVLASEYSRFNTDSGSHESDTAATERWQRIADLLAGDLAADVIALLEATLPFVRFLATVGGSDPDAVAENAVFSISIGQTSYCAAVALRRGKPDGAALLWKADVLDLVDESTYGIIPVHFTAATRTPRMALVGLFTVAHAPADAGILAIAATHLEGNPRRSDVRAAQLVELASAMHNAAIALHPTDAEDKTTFVIAGDFNHSLARIDGLDAALAPLGLTRLTGDDIAITFTQHNSRSDSGPIQKTIDHMPARRLATGSRRPRRPLPRSLAV</sequence>
<keyword evidence="3" id="KW-1185">Reference proteome</keyword>
<feature type="domain" description="Endonuclease/exonuclease/phosphatase" evidence="1">
    <location>
        <begin position="13"/>
        <end position="231"/>
    </location>
</feature>
<dbReference type="RefSeq" id="XP_013762761.1">
    <property type="nucleotide sequence ID" value="XM_013907307.1"/>
</dbReference>
<dbReference type="EMBL" id="GL349434">
    <property type="protein sequence ID" value="KNC48705.1"/>
    <property type="molecule type" value="Genomic_DNA"/>
</dbReference>
<dbReference type="GO" id="GO:0000288">
    <property type="term" value="P:nuclear-transcribed mRNA catabolic process, deadenylation-dependent decay"/>
    <property type="evidence" value="ECO:0007669"/>
    <property type="project" value="TreeGrafter"/>
</dbReference>
<dbReference type="InterPro" id="IPR005135">
    <property type="entry name" value="Endo/exonuclease/phosphatase"/>
</dbReference>
<dbReference type="Pfam" id="PF03372">
    <property type="entry name" value="Exo_endo_phos"/>
    <property type="match status" value="1"/>
</dbReference>
<dbReference type="InterPro" id="IPR036691">
    <property type="entry name" value="Endo/exonu/phosph_ase_sf"/>
</dbReference>
<dbReference type="Proteomes" id="UP000054408">
    <property type="component" value="Unassembled WGS sequence"/>
</dbReference>